<dbReference type="EMBL" id="BSYO01000002">
    <property type="protein sequence ID" value="GMH00227.1"/>
    <property type="molecule type" value="Genomic_DNA"/>
</dbReference>
<sequence length="279" mass="30008">MAGGEFKVTSANCKSLPDNAGGLLVDIIASLSNGIGHTTAAVMEQLTADEPYDSVPGAFVTYGGCVIDLVEGESDATLVGAIYSPAHDDRQLRAVTTNKGEHTLLTPDDFFQPDAILENKKIEAPVLSRGTNEQQWIGILSMFHQSLNNSKKLNVVEANIAPIVESDGGACEAKEQALIKINEDFAESVLKQECAVCSPCSNPSDESSDLDHESGAIVPVSNETLSHHTPPLTNSRCLPKNWKVFMRIICQLASVQIPGTSIGNIKFLTRKFDGKKRQQ</sequence>
<organism evidence="1 2">
    <name type="scientific">Nepenthes gracilis</name>
    <name type="common">Slender pitcher plant</name>
    <dbReference type="NCBI Taxonomy" id="150966"/>
    <lineage>
        <taxon>Eukaryota</taxon>
        <taxon>Viridiplantae</taxon>
        <taxon>Streptophyta</taxon>
        <taxon>Embryophyta</taxon>
        <taxon>Tracheophyta</taxon>
        <taxon>Spermatophyta</taxon>
        <taxon>Magnoliopsida</taxon>
        <taxon>eudicotyledons</taxon>
        <taxon>Gunneridae</taxon>
        <taxon>Pentapetalae</taxon>
        <taxon>Caryophyllales</taxon>
        <taxon>Nepenthaceae</taxon>
        <taxon>Nepenthes</taxon>
    </lineage>
</organism>
<proteinExistence type="predicted"/>
<comment type="caution">
    <text evidence="1">The sequence shown here is derived from an EMBL/GenBank/DDBJ whole genome shotgun (WGS) entry which is preliminary data.</text>
</comment>
<evidence type="ECO:0000313" key="2">
    <source>
        <dbReference type="Proteomes" id="UP001279734"/>
    </source>
</evidence>
<protein>
    <submittedName>
        <fullName evidence="1">Uncharacterized protein</fullName>
    </submittedName>
</protein>
<keyword evidence="2" id="KW-1185">Reference proteome</keyword>
<accession>A0AAD3RWI8</accession>
<reference evidence="1" key="1">
    <citation type="submission" date="2023-05" db="EMBL/GenBank/DDBJ databases">
        <title>Nepenthes gracilis genome sequencing.</title>
        <authorList>
            <person name="Fukushima K."/>
        </authorList>
    </citation>
    <scope>NUCLEOTIDE SEQUENCE</scope>
    <source>
        <strain evidence="1">SING2019-196</strain>
    </source>
</reference>
<gene>
    <name evidence="1" type="ORF">Nepgr_002066</name>
</gene>
<dbReference type="Proteomes" id="UP001279734">
    <property type="component" value="Unassembled WGS sequence"/>
</dbReference>
<dbReference type="AlphaFoldDB" id="A0AAD3RWI8"/>
<name>A0AAD3RWI8_NEPGR</name>
<evidence type="ECO:0000313" key="1">
    <source>
        <dbReference type="EMBL" id="GMH00227.1"/>
    </source>
</evidence>